<keyword evidence="4" id="KW-1185">Reference proteome</keyword>
<evidence type="ECO:0000313" key="4">
    <source>
        <dbReference type="Proteomes" id="UP001054837"/>
    </source>
</evidence>
<sequence>MQPHQSVSSTHPNLTLPPSSTVQGQGEWVGVIFIILAANEPRVFRRMDLRQSPADIKETVAAVYQSICFSLKFYVLLSLTLIV</sequence>
<dbReference type="Proteomes" id="UP001054837">
    <property type="component" value="Unassembled WGS sequence"/>
</dbReference>
<feature type="region of interest" description="Disordered" evidence="1">
    <location>
        <begin position="1"/>
        <end position="23"/>
    </location>
</feature>
<proteinExistence type="predicted"/>
<protein>
    <submittedName>
        <fullName evidence="3">Uncharacterized protein</fullName>
    </submittedName>
</protein>
<evidence type="ECO:0000313" key="3">
    <source>
        <dbReference type="EMBL" id="GIY85864.1"/>
    </source>
</evidence>
<keyword evidence="2" id="KW-1133">Transmembrane helix</keyword>
<feature type="transmembrane region" description="Helical" evidence="2">
    <location>
        <begin position="59"/>
        <end position="82"/>
    </location>
</feature>
<feature type="transmembrane region" description="Helical" evidence="2">
    <location>
        <begin position="20"/>
        <end position="38"/>
    </location>
</feature>
<organism evidence="3 4">
    <name type="scientific">Caerostris darwini</name>
    <dbReference type="NCBI Taxonomy" id="1538125"/>
    <lineage>
        <taxon>Eukaryota</taxon>
        <taxon>Metazoa</taxon>
        <taxon>Ecdysozoa</taxon>
        <taxon>Arthropoda</taxon>
        <taxon>Chelicerata</taxon>
        <taxon>Arachnida</taxon>
        <taxon>Araneae</taxon>
        <taxon>Araneomorphae</taxon>
        <taxon>Entelegynae</taxon>
        <taxon>Araneoidea</taxon>
        <taxon>Araneidae</taxon>
        <taxon>Caerostris</taxon>
    </lineage>
</organism>
<reference evidence="3 4" key="1">
    <citation type="submission" date="2021-06" db="EMBL/GenBank/DDBJ databases">
        <title>Caerostris darwini draft genome.</title>
        <authorList>
            <person name="Kono N."/>
            <person name="Arakawa K."/>
        </authorList>
    </citation>
    <scope>NUCLEOTIDE SEQUENCE [LARGE SCALE GENOMIC DNA]</scope>
</reference>
<gene>
    <name evidence="3" type="ORF">CDAR_26861</name>
</gene>
<evidence type="ECO:0000256" key="1">
    <source>
        <dbReference type="SAM" id="MobiDB-lite"/>
    </source>
</evidence>
<accession>A0AAV4WW42</accession>
<keyword evidence="2" id="KW-0472">Membrane</keyword>
<keyword evidence="2" id="KW-0812">Transmembrane</keyword>
<dbReference type="EMBL" id="BPLQ01015103">
    <property type="protein sequence ID" value="GIY85864.1"/>
    <property type="molecule type" value="Genomic_DNA"/>
</dbReference>
<dbReference type="AlphaFoldDB" id="A0AAV4WW42"/>
<comment type="caution">
    <text evidence="3">The sequence shown here is derived from an EMBL/GenBank/DDBJ whole genome shotgun (WGS) entry which is preliminary data.</text>
</comment>
<name>A0AAV4WW42_9ARAC</name>
<evidence type="ECO:0000256" key="2">
    <source>
        <dbReference type="SAM" id="Phobius"/>
    </source>
</evidence>